<dbReference type="SFLD" id="SFLDG01017">
    <property type="entry name" value="Polyprenyl_Transferase_Like"/>
    <property type="match status" value="1"/>
</dbReference>
<dbReference type="PANTHER" id="PTHR12001:SF69">
    <property type="entry name" value="ALL TRANS-POLYPRENYL-DIPHOSPHATE SYNTHASE PDSS1"/>
    <property type="match status" value="1"/>
</dbReference>
<dbReference type="AlphaFoldDB" id="D2C3Q4"/>
<keyword evidence="4" id="KW-0479">Metal-binding</keyword>
<evidence type="ECO:0000256" key="5">
    <source>
        <dbReference type="ARBA" id="ARBA00022842"/>
    </source>
</evidence>
<dbReference type="RefSeq" id="WP_012896421.1">
    <property type="nucleotide sequence ID" value="NC_013642.1"/>
</dbReference>
<keyword evidence="3 6" id="KW-0808">Transferase</keyword>
<accession>D2C3Q4</accession>
<dbReference type="InterPro" id="IPR033749">
    <property type="entry name" value="Polyprenyl_synt_CS"/>
</dbReference>
<dbReference type="PROSITE" id="PS00723">
    <property type="entry name" value="POLYPRENYL_SYNTHASE_1"/>
    <property type="match status" value="1"/>
</dbReference>
<dbReference type="SUPFAM" id="SSF48576">
    <property type="entry name" value="Terpenoid synthases"/>
    <property type="match status" value="1"/>
</dbReference>
<keyword evidence="8" id="KW-1185">Reference proteome</keyword>
<dbReference type="PANTHER" id="PTHR12001">
    <property type="entry name" value="GERANYLGERANYL PYROPHOSPHATE SYNTHASE"/>
    <property type="match status" value="1"/>
</dbReference>
<gene>
    <name evidence="7" type="ordered locus">Tnap_1273</name>
</gene>
<comment type="similarity">
    <text evidence="2 6">Belongs to the FPP/GGPP synthase family.</text>
</comment>
<dbReference type="GO" id="GO:0008299">
    <property type="term" value="P:isoprenoid biosynthetic process"/>
    <property type="evidence" value="ECO:0007669"/>
    <property type="project" value="InterPro"/>
</dbReference>
<reference evidence="7 8" key="1">
    <citation type="submission" date="2009-12" db="EMBL/GenBank/DDBJ databases">
        <title>Complete sequence of Thermotoga petrophila RKU-1.</title>
        <authorList>
            <consortium name="US DOE Joint Genome Institute"/>
            <person name="Lucas S."/>
            <person name="Copeland A."/>
            <person name="Lapidus A."/>
            <person name="Glavina del Rio T."/>
            <person name="Dalin E."/>
            <person name="Tice H."/>
            <person name="Bruce D."/>
            <person name="Goodwin L."/>
            <person name="Pitluck S."/>
            <person name="Munk A.C."/>
            <person name="Brettin T."/>
            <person name="Detter J.C."/>
            <person name="Han C."/>
            <person name="Tapia R."/>
            <person name="Larimer F."/>
            <person name="Land M."/>
            <person name="Hauser L."/>
            <person name="Kyrpides N."/>
            <person name="Mikhailova N."/>
            <person name="Nelson K.E."/>
            <person name="Gogarten J.P."/>
            <person name="Noll K.M."/>
        </authorList>
    </citation>
    <scope>NUCLEOTIDE SEQUENCE [LARGE SCALE GENOMIC DNA]</scope>
    <source>
        <strain evidence="8">ATCC BAA-489 / DSM 13996 / JCM 10882 / RKU-10</strain>
    </source>
</reference>
<evidence type="ECO:0000256" key="3">
    <source>
        <dbReference type="ARBA" id="ARBA00022679"/>
    </source>
</evidence>
<dbReference type="GO" id="GO:0046872">
    <property type="term" value="F:metal ion binding"/>
    <property type="evidence" value="ECO:0007669"/>
    <property type="project" value="UniProtKB-KW"/>
</dbReference>
<evidence type="ECO:0000256" key="2">
    <source>
        <dbReference type="ARBA" id="ARBA00006706"/>
    </source>
</evidence>
<dbReference type="EMBL" id="CP001839">
    <property type="protein sequence ID" value="ADA67358.1"/>
    <property type="molecule type" value="Genomic_DNA"/>
</dbReference>
<keyword evidence="5" id="KW-0460">Magnesium</keyword>
<name>D2C3Q4_THEP2</name>
<evidence type="ECO:0000256" key="6">
    <source>
        <dbReference type="RuleBase" id="RU004466"/>
    </source>
</evidence>
<dbReference type="SFLD" id="SFLDS00005">
    <property type="entry name" value="Isoprenoid_Synthase_Type_I"/>
    <property type="match status" value="1"/>
</dbReference>
<sequence>MMKNRLNQNSCELEKVKERIEQILSRFFPEQIMKDLPLYGKMLRVRLSILSFKNRGVEISEDAISSLAALELVHLASLLHDDVIDGARFRRGKETINFMYGDKAAVAAGDLVLVSAFYTVEEIGNDRLRRTFLNVIRRMSEAELIEQLSRYKPITKEEYLLIVEGKSGALFGLALQLPALFEGELGEDLYNLGVTIGTIYQMFDDIMDFAGMEKIGKDGFLDLKNGVASFPLVTAMEKFPEARQMFENRDWNGLMSFMREKGILKECEETLKVLVKNVMIENSWLRDFVEGIFKIKIFS</sequence>
<evidence type="ECO:0000313" key="8">
    <source>
        <dbReference type="Proteomes" id="UP000000940"/>
    </source>
</evidence>
<proteinExistence type="inferred from homology"/>
<dbReference type="GO" id="GO:0004659">
    <property type="term" value="F:prenyltransferase activity"/>
    <property type="evidence" value="ECO:0007669"/>
    <property type="project" value="InterPro"/>
</dbReference>
<protein>
    <submittedName>
        <fullName evidence="7">Polyprenyl synthetase</fullName>
    </submittedName>
</protein>
<dbReference type="Proteomes" id="UP000000940">
    <property type="component" value="Chromosome"/>
</dbReference>
<dbReference type="PROSITE" id="PS00444">
    <property type="entry name" value="POLYPRENYL_SYNTHASE_2"/>
    <property type="match status" value="1"/>
</dbReference>
<comment type="cofactor">
    <cofactor evidence="1">
        <name>Mg(2+)</name>
        <dbReference type="ChEBI" id="CHEBI:18420"/>
    </cofactor>
</comment>
<dbReference type="KEGG" id="tnp:Tnap_1273"/>
<organism evidence="7 8">
    <name type="scientific">Thermotoga petrophila (strain ATCC BAA-489 / DSM 13996 / JCM 10882 / RKU-10)</name>
    <name type="common">Thermotoga naphthophila</name>
    <dbReference type="NCBI Taxonomy" id="590168"/>
    <lineage>
        <taxon>Bacteria</taxon>
        <taxon>Thermotogati</taxon>
        <taxon>Thermotogota</taxon>
        <taxon>Thermotogae</taxon>
        <taxon>Thermotogales</taxon>
        <taxon>Thermotogaceae</taxon>
        <taxon>Thermotoga</taxon>
    </lineage>
</organism>
<dbReference type="InterPro" id="IPR000092">
    <property type="entry name" value="Polyprenyl_synt"/>
</dbReference>
<dbReference type="InterPro" id="IPR008949">
    <property type="entry name" value="Isoprenoid_synthase_dom_sf"/>
</dbReference>
<evidence type="ECO:0000313" key="7">
    <source>
        <dbReference type="EMBL" id="ADA67358.1"/>
    </source>
</evidence>
<dbReference type="Pfam" id="PF00348">
    <property type="entry name" value="polyprenyl_synt"/>
    <property type="match status" value="1"/>
</dbReference>
<dbReference type="Gene3D" id="1.10.600.10">
    <property type="entry name" value="Farnesyl Diphosphate Synthase"/>
    <property type="match status" value="1"/>
</dbReference>
<dbReference type="HOGENOM" id="CLU_014015_2_0_0"/>
<evidence type="ECO:0000256" key="4">
    <source>
        <dbReference type="ARBA" id="ARBA00022723"/>
    </source>
</evidence>
<evidence type="ECO:0000256" key="1">
    <source>
        <dbReference type="ARBA" id="ARBA00001946"/>
    </source>
</evidence>